<dbReference type="Gene3D" id="3.80.10.10">
    <property type="entry name" value="Ribonuclease Inhibitor"/>
    <property type="match status" value="7"/>
</dbReference>
<accession>A0ABR2L7D0</accession>
<feature type="signal peptide" evidence="2">
    <location>
        <begin position="1"/>
        <end position="17"/>
    </location>
</feature>
<keyword evidence="1" id="KW-0812">Transmembrane</keyword>
<keyword evidence="1" id="KW-0472">Membrane</keyword>
<sequence length="1492" mass="165866">MFVLILFSLCSSEKVCPESTTITLDAEAIKGYTSPKYHDCDNLGRISFTFAQGVEAAKKVIPKMLFSNCQMSSITIGKEVTKIGEYAFSKCTIDTITLDTSAESKLDSIAQHAFEYLNYKYNSYESTVSISFPPSLKTIGENAFEFAYLNSVTFSFNEPKLHKIEDYAFRSLNNKQKSTISMRLPESLVTIGKYAFQDSYLSSISLDGTEPSLGTIDEYAFQYCGQLDLSNSFFNSATQLTKIGSFAFYEAGSSISSTFTLIIPHLLTKIESSSFYGTKIYSILIDEDHQSELETIESSAFAYTHYLSSNVDLYKATKLTTIKSQAFYDSYSGELYYGYNSENNKEKYTVIFPTSLKTIESEAFTFAYGLSYHKLVFPTLEKATDFGEKAFKGQFLAIRRSEFESITEVNDQNPLVFSENLETIGNSAFEGVQNQNFNIDLSKATKLKRIGDKAFYDCSLSEKSNLHINSDVITEIGEEAFNLKYVEKPDNNGEYPDQFKVKLFFKSLDKITRIGNKAYFKQNVEFPQTISFPNELTEIGDYAFKIYPQSTKAVEHLDTSISSVTFSTKTIPYIGESAFENQKNMVTTDIKAHIIKENAFSSCSNLNANIEIVPDDTEAGSIGANAFKDCVRLAGTLKMVNPEKTAENEKNPLSEIGNMAFQNTGLQSIDLPYMKLIGVAAFERCFNLNAADPKVLKADKIENYAFMNCFNLEFSSITANYIGTSAFENCHNLGADITIFFNLDENYDNARGFIGERAFYYCKKLGSLNYNLSFIEEKDGYEEQIISDEAFAQSGLNGDLSIPFLIKEIGSYAFDHCSSLTGLTIESNITTRQVIKDHAFYYSGLSKPLNIPKSVVQIQGYAFSFTNIESLTVEGTSYADLVIIDGNNVLTPTETDIQNYAFYSCKKLSTVKFDDGYIKINSNSFKCCPLKTVNLGKITSIPSEAFYGMKTLGTIAIPDTVTSIGSKAFAECTGLTAVNYGTYPQVNSIGSNAFYRCTSLQNTKIPPLVSRINQYTFYRCEQLKTFEIPETVTSIDQYAFYRCAAFSGPLNVPAELTSIGDSAFRFSGISGSLNFPDSLQTIGPNAFNGCDKLNRGLSFGRSIAEIGKNAFLDCSGFTDEITFPDYLTNNHNLYIDEGAFDGCSGFKGNLRLPRGTILGPEPDFGSEQVYGKNAFRGCSGFDGKLYLPESIENVPEGTFSGCSKFIGDIPLYSVTTVGPRAFYDCSGFTGNLDIHGLGTIEEYSFYNCKGLDGQLITNPELSEVKQYALYGCSGLKGQLKAEKLQKVEKYAFAGCSGLNGQLHFSDELQYIEEYAFSDCSGFSEHLSFKVKGTPDTGSDTVSIEQRAFKGCSGFKGGRLTFTLTNKEEQYFNAKDHGHSYYRYDYFLKIGNEAFKDTKFKDIYYLGRFEPDCDYDIGISKIKGIHTSSNYANKTFCNYPLHKNKLSGGAIAGIVIAVIVVVAAIVILIVFLILRMKRNKDQSEAEVEMNQDP</sequence>
<dbReference type="Proteomes" id="UP001470230">
    <property type="component" value="Unassembled WGS sequence"/>
</dbReference>
<dbReference type="EMBL" id="JAPFFF010000001">
    <property type="protein sequence ID" value="KAK8899260.1"/>
    <property type="molecule type" value="Genomic_DNA"/>
</dbReference>
<dbReference type="InterPro" id="IPR032675">
    <property type="entry name" value="LRR_dom_sf"/>
</dbReference>
<evidence type="ECO:0000256" key="2">
    <source>
        <dbReference type="SAM" id="SignalP"/>
    </source>
</evidence>
<comment type="caution">
    <text evidence="3">The sequence shown here is derived from an EMBL/GenBank/DDBJ whole genome shotgun (WGS) entry which is preliminary data.</text>
</comment>
<evidence type="ECO:0000313" key="4">
    <source>
        <dbReference type="Proteomes" id="UP001470230"/>
    </source>
</evidence>
<dbReference type="SUPFAM" id="SSF52058">
    <property type="entry name" value="L domain-like"/>
    <property type="match status" value="2"/>
</dbReference>
<dbReference type="InterPro" id="IPR026906">
    <property type="entry name" value="LRR_5"/>
</dbReference>
<reference evidence="3 4" key="1">
    <citation type="submission" date="2024-04" db="EMBL/GenBank/DDBJ databases">
        <title>Tritrichomonas musculus Genome.</title>
        <authorList>
            <person name="Alves-Ferreira E."/>
            <person name="Grigg M."/>
            <person name="Lorenzi H."/>
            <person name="Galac M."/>
        </authorList>
    </citation>
    <scope>NUCLEOTIDE SEQUENCE [LARGE SCALE GENOMIC DNA]</scope>
    <source>
        <strain evidence="3 4">EAF2021</strain>
    </source>
</reference>
<feature type="chain" id="PRO_5047522107" description="Surface antigen BspA-like" evidence="2">
    <location>
        <begin position="18"/>
        <end position="1492"/>
    </location>
</feature>
<dbReference type="Pfam" id="PF13306">
    <property type="entry name" value="LRR_5"/>
    <property type="match status" value="9"/>
</dbReference>
<evidence type="ECO:0000256" key="1">
    <source>
        <dbReference type="SAM" id="Phobius"/>
    </source>
</evidence>
<evidence type="ECO:0000313" key="3">
    <source>
        <dbReference type="EMBL" id="KAK8899260.1"/>
    </source>
</evidence>
<organism evidence="3 4">
    <name type="scientific">Tritrichomonas musculus</name>
    <dbReference type="NCBI Taxonomy" id="1915356"/>
    <lineage>
        <taxon>Eukaryota</taxon>
        <taxon>Metamonada</taxon>
        <taxon>Parabasalia</taxon>
        <taxon>Tritrichomonadida</taxon>
        <taxon>Tritrichomonadidae</taxon>
        <taxon>Tritrichomonas</taxon>
    </lineage>
</organism>
<protein>
    <recommendedName>
        <fullName evidence="5">Surface antigen BspA-like</fullName>
    </recommendedName>
</protein>
<name>A0ABR2L7D0_9EUKA</name>
<proteinExistence type="predicted"/>
<feature type="transmembrane region" description="Helical" evidence="1">
    <location>
        <begin position="1449"/>
        <end position="1473"/>
    </location>
</feature>
<keyword evidence="1" id="KW-1133">Transmembrane helix</keyword>
<dbReference type="PANTHER" id="PTHR45661:SF3">
    <property type="entry name" value="IG-LIKE DOMAIN-CONTAINING PROTEIN"/>
    <property type="match status" value="1"/>
</dbReference>
<gene>
    <name evidence="3" type="ORF">M9Y10_001571</name>
</gene>
<dbReference type="PANTHER" id="PTHR45661">
    <property type="entry name" value="SURFACE ANTIGEN"/>
    <property type="match status" value="1"/>
</dbReference>
<keyword evidence="2" id="KW-0732">Signal</keyword>
<evidence type="ECO:0008006" key="5">
    <source>
        <dbReference type="Google" id="ProtNLM"/>
    </source>
</evidence>
<dbReference type="InterPro" id="IPR053139">
    <property type="entry name" value="Surface_bspA-like"/>
</dbReference>
<keyword evidence="4" id="KW-1185">Reference proteome</keyword>